<keyword evidence="2" id="KW-0547">Nucleotide-binding</keyword>
<dbReference type="InterPro" id="IPR003593">
    <property type="entry name" value="AAA+_ATPase"/>
</dbReference>
<evidence type="ECO:0000313" key="5">
    <source>
        <dbReference type="EMBL" id="MBU9726813.1"/>
    </source>
</evidence>
<dbReference type="SMART" id="SM00382">
    <property type="entry name" value="AAA"/>
    <property type="match status" value="1"/>
</dbReference>
<keyword evidence="1" id="KW-0813">Transport</keyword>
<name>A0ABS6K8H0_9FIRM</name>
<dbReference type="Pfam" id="PF00005">
    <property type="entry name" value="ABC_tran"/>
    <property type="match status" value="1"/>
</dbReference>
<dbReference type="CDD" id="cd03219">
    <property type="entry name" value="ABC_Mj1267_LivG_branched"/>
    <property type="match status" value="1"/>
</dbReference>
<evidence type="ECO:0000313" key="6">
    <source>
        <dbReference type="Proteomes" id="UP001314681"/>
    </source>
</evidence>
<keyword evidence="6" id="KW-1185">Reference proteome</keyword>
<dbReference type="PANTHER" id="PTHR45772:SF7">
    <property type="entry name" value="AMINO ACID ABC TRANSPORTER ATP-BINDING PROTEIN"/>
    <property type="match status" value="1"/>
</dbReference>
<organism evidence="5 6">
    <name type="scientific">Diplocloster modestus</name>
    <dbReference type="NCBI Taxonomy" id="2850322"/>
    <lineage>
        <taxon>Bacteria</taxon>
        <taxon>Bacillati</taxon>
        <taxon>Bacillota</taxon>
        <taxon>Clostridia</taxon>
        <taxon>Lachnospirales</taxon>
        <taxon>Lachnospiraceae</taxon>
        <taxon>Diplocloster</taxon>
    </lineage>
</organism>
<dbReference type="InterPro" id="IPR051120">
    <property type="entry name" value="ABC_AA/LPS_Transport"/>
</dbReference>
<dbReference type="RefSeq" id="WP_158352915.1">
    <property type="nucleotide sequence ID" value="NZ_JAHQCX010000007.1"/>
</dbReference>
<dbReference type="InterPro" id="IPR003439">
    <property type="entry name" value="ABC_transporter-like_ATP-bd"/>
</dbReference>
<proteinExistence type="predicted"/>
<dbReference type="InterPro" id="IPR027417">
    <property type="entry name" value="P-loop_NTPase"/>
</dbReference>
<evidence type="ECO:0000256" key="1">
    <source>
        <dbReference type="ARBA" id="ARBA00022448"/>
    </source>
</evidence>
<dbReference type="PANTHER" id="PTHR45772">
    <property type="entry name" value="CONSERVED COMPONENT OF ABC TRANSPORTER FOR NATURAL AMINO ACIDS-RELATED"/>
    <property type="match status" value="1"/>
</dbReference>
<feature type="domain" description="ABC transporter" evidence="4">
    <location>
        <begin position="5"/>
        <end position="252"/>
    </location>
</feature>
<dbReference type="Gene3D" id="3.40.50.300">
    <property type="entry name" value="P-loop containing nucleotide triphosphate hydrolases"/>
    <property type="match status" value="1"/>
</dbReference>
<comment type="caution">
    <text evidence="5">The sequence shown here is derived from an EMBL/GenBank/DDBJ whole genome shotgun (WGS) entry which is preliminary data.</text>
</comment>
<evidence type="ECO:0000256" key="3">
    <source>
        <dbReference type="ARBA" id="ARBA00022840"/>
    </source>
</evidence>
<dbReference type="EMBL" id="JAHQCX010000007">
    <property type="protein sequence ID" value="MBU9726813.1"/>
    <property type="molecule type" value="Genomic_DNA"/>
</dbReference>
<evidence type="ECO:0000259" key="4">
    <source>
        <dbReference type="PROSITE" id="PS50893"/>
    </source>
</evidence>
<protein>
    <submittedName>
        <fullName evidence="5">ABC transporter ATP-binding protein</fullName>
    </submittedName>
</protein>
<dbReference type="GO" id="GO:0005524">
    <property type="term" value="F:ATP binding"/>
    <property type="evidence" value="ECO:0007669"/>
    <property type="project" value="UniProtKB-KW"/>
</dbReference>
<sequence>MAELLRIEHLCMNFSGLKALDDISLTVHDDEIFGIIGPNGAGKTTLFNNITGFNQPTSGRMFLEGEDMTGKNTTAFCLKGIARTFQNIRVFGQMSVLENVLVGMHKNMQANLFEIILKTPRQKKEERKAREEAMEMLHFLGIADAADEMAGSLPYGTQRKVEIARALVSRPKLLLLDEPTAGMNPQETDDLMHLIAQIRKRGPAVTVIEHNIKFMLTLCDRIAVLNFGKLLALDVPEKVAVNPEVVAAYIGEEEE</sequence>
<reference evidence="5 6" key="1">
    <citation type="submission" date="2021-06" db="EMBL/GenBank/DDBJ databases">
        <title>Description of novel taxa of the family Lachnospiraceae.</title>
        <authorList>
            <person name="Chaplin A.V."/>
            <person name="Sokolova S.R."/>
            <person name="Pikina A.P."/>
            <person name="Korzhanova M."/>
            <person name="Belova V."/>
            <person name="Korostin D."/>
            <person name="Efimov B.A."/>
        </authorList>
    </citation>
    <scope>NUCLEOTIDE SEQUENCE [LARGE SCALE GENOMIC DNA]</scope>
    <source>
        <strain evidence="5 6">ASD4241</strain>
    </source>
</reference>
<evidence type="ECO:0000256" key="2">
    <source>
        <dbReference type="ARBA" id="ARBA00022741"/>
    </source>
</evidence>
<keyword evidence="3 5" id="KW-0067">ATP-binding</keyword>
<dbReference type="PROSITE" id="PS50893">
    <property type="entry name" value="ABC_TRANSPORTER_2"/>
    <property type="match status" value="1"/>
</dbReference>
<dbReference type="SUPFAM" id="SSF52540">
    <property type="entry name" value="P-loop containing nucleoside triphosphate hydrolases"/>
    <property type="match status" value="1"/>
</dbReference>
<dbReference type="Proteomes" id="UP001314681">
    <property type="component" value="Unassembled WGS sequence"/>
</dbReference>
<gene>
    <name evidence="5" type="ORF">KTH90_12380</name>
</gene>
<accession>A0ABS6K8H0</accession>